<dbReference type="AlphaFoldDB" id="A0AAD7Z2L6"/>
<protein>
    <recommendedName>
        <fullName evidence="4">Dynein light chain</fullName>
    </recommendedName>
</protein>
<dbReference type="Gene3D" id="3.30.1140.40">
    <property type="entry name" value="Tctex-1"/>
    <property type="match status" value="1"/>
</dbReference>
<dbReference type="Pfam" id="PF03645">
    <property type="entry name" value="Tctex-1"/>
    <property type="match status" value="1"/>
</dbReference>
<dbReference type="PANTHER" id="PTHR21255">
    <property type="entry name" value="T-COMPLEX-ASSOCIATED-TESTIS-EXPRESSED 1/ DYNEIN LIGHT CHAIN"/>
    <property type="match status" value="1"/>
</dbReference>
<sequence length="150" mass="17409">MEEEDEVEEVAQAITESEIDVEETSPVDEKALAPPKYEVRPGLGEKFQAANVRDIILMTMQEQLMGRQYRSDHAPRWAKVIANGIRQRVQELDMKRYKVVVQTTIIEMKGAGVKSGQRCIWDPETDDYVDEQYRNDTLFCYSTVYGIYMY</sequence>
<keyword evidence="3" id="KW-1185">Reference proteome</keyword>
<dbReference type="CDD" id="cd21459">
    <property type="entry name" value="DLC-like_TCTEX1D2"/>
    <property type="match status" value="1"/>
</dbReference>
<gene>
    <name evidence="2" type="ORF">PYW07_014806</name>
</gene>
<name>A0AAD7Z2L6_MYTSE</name>
<dbReference type="EMBL" id="JARGEI010000003">
    <property type="protein sequence ID" value="KAJ8734255.1"/>
    <property type="molecule type" value="Genomic_DNA"/>
</dbReference>
<evidence type="ECO:0000313" key="2">
    <source>
        <dbReference type="EMBL" id="KAJ8734255.1"/>
    </source>
</evidence>
<comment type="caution">
    <text evidence="2">The sequence shown here is derived from an EMBL/GenBank/DDBJ whole genome shotgun (WGS) entry which is preliminary data.</text>
</comment>
<dbReference type="InterPro" id="IPR038586">
    <property type="entry name" value="Tctex-1-like_sf"/>
</dbReference>
<proteinExistence type="inferred from homology"/>
<evidence type="ECO:0000256" key="1">
    <source>
        <dbReference type="ARBA" id="ARBA00005361"/>
    </source>
</evidence>
<comment type="similarity">
    <text evidence="1">Belongs to the dynein light chain Tctex-type family.</text>
</comment>
<dbReference type="Proteomes" id="UP001231518">
    <property type="component" value="Chromosome 5"/>
</dbReference>
<reference evidence="2" key="1">
    <citation type="submission" date="2023-03" db="EMBL/GenBank/DDBJ databases">
        <title>Chromosome-level genomes of two armyworms, Mythimna separata and Mythimna loreyi, provide insights into the biosynthesis and reception of sex pheromones.</title>
        <authorList>
            <person name="Zhao H."/>
        </authorList>
    </citation>
    <scope>NUCLEOTIDE SEQUENCE</scope>
    <source>
        <strain evidence="2">BeijingLab</strain>
        <tissue evidence="2">Pupa</tissue>
    </source>
</reference>
<dbReference type="GO" id="GO:0045505">
    <property type="term" value="F:dynein intermediate chain binding"/>
    <property type="evidence" value="ECO:0007669"/>
    <property type="project" value="TreeGrafter"/>
</dbReference>
<evidence type="ECO:0008006" key="4">
    <source>
        <dbReference type="Google" id="ProtNLM"/>
    </source>
</evidence>
<accession>A0AAD7Z2L6</accession>
<dbReference type="InterPro" id="IPR005334">
    <property type="entry name" value="Tctex-1-like"/>
</dbReference>
<dbReference type="PANTHER" id="PTHR21255:SF7">
    <property type="entry name" value="DYNEIN LIGHT CHAIN TCTEX-TYPE PROTEIN 2B"/>
    <property type="match status" value="1"/>
</dbReference>
<evidence type="ECO:0000313" key="3">
    <source>
        <dbReference type="Proteomes" id="UP001231518"/>
    </source>
</evidence>
<dbReference type="GO" id="GO:0005737">
    <property type="term" value="C:cytoplasm"/>
    <property type="evidence" value="ECO:0007669"/>
    <property type="project" value="TreeGrafter"/>
</dbReference>
<dbReference type="GO" id="GO:0005868">
    <property type="term" value="C:cytoplasmic dynein complex"/>
    <property type="evidence" value="ECO:0007669"/>
    <property type="project" value="TreeGrafter"/>
</dbReference>
<dbReference type="GO" id="GO:0007018">
    <property type="term" value="P:microtubule-based movement"/>
    <property type="evidence" value="ECO:0007669"/>
    <property type="project" value="TreeGrafter"/>
</dbReference>
<organism evidence="2 3">
    <name type="scientific">Mythimna separata</name>
    <name type="common">Oriental armyworm</name>
    <name type="synonym">Pseudaletia separata</name>
    <dbReference type="NCBI Taxonomy" id="271217"/>
    <lineage>
        <taxon>Eukaryota</taxon>
        <taxon>Metazoa</taxon>
        <taxon>Ecdysozoa</taxon>
        <taxon>Arthropoda</taxon>
        <taxon>Hexapoda</taxon>
        <taxon>Insecta</taxon>
        <taxon>Pterygota</taxon>
        <taxon>Neoptera</taxon>
        <taxon>Endopterygota</taxon>
        <taxon>Lepidoptera</taxon>
        <taxon>Glossata</taxon>
        <taxon>Ditrysia</taxon>
        <taxon>Noctuoidea</taxon>
        <taxon>Noctuidae</taxon>
        <taxon>Noctuinae</taxon>
        <taxon>Hadenini</taxon>
        <taxon>Mythimna</taxon>
    </lineage>
</organism>